<evidence type="ECO:0000256" key="1">
    <source>
        <dbReference type="SAM" id="MobiDB-lite"/>
    </source>
</evidence>
<gene>
    <name evidence="2" type="ORF">PLEPLA_LOCUS14070</name>
</gene>
<organism evidence="2 3">
    <name type="scientific">Pleuronectes platessa</name>
    <name type="common">European plaice</name>
    <dbReference type="NCBI Taxonomy" id="8262"/>
    <lineage>
        <taxon>Eukaryota</taxon>
        <taxon>Metazoa</taxon>
        <taxon>Chordata</taxon>
        <taxon>Craniata</taxon>
        <taxon>Vertebrata</taxon>
        <taxon>Euteleostomi</taxon>
        <taxon>Actinopterygii</taxon>
        <taxon>Neopterygii</taxon>
        <taxon>Teleostei</taxon>
        <taxon>Neoteleostei</taxon>
        <taxon>Acanthomorphata</taxon>
        <taxon>Carangaria</taxon>
        <taxon>Pleuronectiformes</taxon>
        <taxon>Pleuronectoidei</taxon>
        <taxon>Pleuronectidae</taxon>
        <taxon>Pleuronectes</taxon>
    </lineage>
</organism>
<feature type="compositionally biased region" description="Low complexity" evidence="1">
    <location>
        <begin position="131"/>
        <end position="142"/>
    </location>
</feature>
<evidence type="ECO:0000313" key="2">
    <source>
        <dbReference type="EMBL" id="CAB1426136.1"/>
    </source>
</evidence>
<dbReference type="AlphaFoldDB" id="A0A9N7YHX6"/>
<proteinExistence type="predicted"/>
<accession>A0A9N7YHX6</accession>
<keyword evidence="3" id="KW-1185">Reference proteome</keyword>
<feature type="region of interest" description="Disordered" evidence="1">
    <location>
        <begin position="1"/>
        <end position="149"/>
    </location>
</feature>
<reference evidence="2" key="1">
    <citation type="submission" date="2020-03" db="EMBL/GenBank/DDBJ databases">
        <authorList>
            <person name="Weist P."/>
        </authorList>
    </citation>
    <scope>NUCLEOTIDE SEQUENCE</scope>
</reference>
<sequence>MVLNSGDVFMDPVEGERVGRSGDVLEPDVPADPRKTTSGSAAATRLSARSSNVAKKEKVSHNGSPSPVHQQPGREEVILIVKRWGHGQTPAPPAPQPGYDAPAPTSLSGADCGQAGPEASLAQRVCGPLAPGTQPDQPQPGGRRLDAAE</sequence>
<comment type="caution">
    <text evidence="2">The sequence shown here is derived from an EMBL/GenBank/DDBJ whole genome shotgun (WGS) entry which is preliminary data.</text>
</comment>
<protein>
    <submittedName>
        <fullName evidence="2">Uncharacterized protein</fullName>
    </submittedName>
</protein>
<name>A0A9N7YHX6_PLEPL</name>
<evidence type="ECO:0000313" key="3">
    <source>
        <dbReference type="Proteomes" id="UP001153269"/>
    </source>
</evidence>
<dbReference type="Proteomes" id="UP001153269">
    <property type="component" value="Unassembled WGS sequence"/>
</dbReference>
<dbReference type="EMBL" id="CADEAL010000859">
    <property type="protein sequence ID" value="CAB1426136.1"/>
    <property type="molecule type" value="Genomic_DNA"/>
</dbReference>
<feature type="compositionally biased region" description="Low complexity" evidence="1">
    <location>
        <begin position="36"/>
        <end position="51"/>
    </location>
</feature>